<dbReference type="InterPro" id="IPR053903">
    <property type="entry name" value="CATSPERB_head"/>
</dbReference>
<keyword evidence="8" id="KW-1185">Reference proteome</keyword>
<dbReference type="AlphaFoldDB" id="A0A151P8T4"/>
<dbReference type="InterPro" id="IPR053904">
    <property type="entry name" value="CATSPERB_Ig-like"/>
</dbReference>
<evidence type="ECO:0000313" key="8">
    <source>
        <dbReference type="Proteomes" id="UP000050525"/>
    </source>
</evidence>
<organism evidence="7 8">
    <name type="scientific">Alligator mississippiensis</name>
    <name type="common">American alligator</name>
    <dbReference type="NCBI Taxonomy" id="8496"/>
    <lineage>
        <taxon>Eukaryota</taxon>
        <taxon>Metazoa</taxon>
        <taxon>Chordata</taxon>
        <taxon>Craniata</taxon>
        <taxon>Vertebrata</taxon>
        <taxon>Euteleostomi</taxon>
        <taxon>Archelosauria</taxon>
        <taxon>Archosauria</taxon>
        <taxon>Crocodylia</taxon>
        <taxon>Alligatoridae</taxon>
        <taxon>Alligatorinae</taxon>
        <taxon>Alligator</taxon>
    </lineage>
</organism>
<dbReference type="Pfam" id="PF15149">
    <property type="entry name" value="CATSPERB_C"/>
    <property type="match status" value="1"/>
</dbReference>
<evidence type="ECO:0000259" key="3">
    <source>
        <dbReference type="Pfam" id="PF21541"/>
    </source>
</evidence>
<dbReference type="Pfam" id="PF21541">
    <property type="entry name" value="CATSPERB_1st"/>
    <property type="match status" value="1"/>
</dbReference>
<feature type="transmembrane region" description="Helical" evidence="1">
    <location>
        <begin position="1101"/>
        <end position="1124"/>
    </location>
</feature>
<dbReference type="PANTHER" id="PTHR14705">
    <property type="entry name" value="CATION CHANNEL SPERM-ASSOCIATED PROTEIN SUBUNIT BETA"/>
    <property type="match status" value="1"/>
</dbReference>
<dbReference type="EMBL" id="AKHW03000563">
    <property type="protein sequence ID" value="KYO45507.1"/>
    <property type="molecule type" value="Genomic_DNA"/>
</dbReference>
<dbReference type="InterPro" id="IPR011048">
    <property type="entry name" value="Haem_d1_sf"/>
</dbReference>
<feature type="domain" description="Cation channel sperm-associated auxiliary subunit beta N-terminal" evidence="3">
    <location>
        <begin position="70"/>
        <end position="165"/>
    </location>
</feature>
<dbReference type="InterPro" id="IPR048788">
    <property type="entry name" value="CATSPERB_2nd"/>
</dbReference>
<dbReference type="Proteomes" id="UP000050525">
    <property type="component" value="Unassembled WGS sequence"/>
</dbReference>
<evidence type="ECO:0000259" key="5">
    <source>
        <dbReference type="Pfam" id="PF22830"/>
    </source>
</evidence>
<dbReference type="SUPFAM" id="SSF51004">
    <property type="entry name" value="C-terminal (heme d1) domain of cytochrome cd1-nitrite reductase"/>
    <property type="match status" value="1"/>
</dbReference>
<evidence type="ECO:0000259" key="2">
    <source>
        <dbReference type="Pfam" id="PF15149"/>
    </source>
</evidence>
<dbReference type="STRING" id="8496.A0A151P8T4"/>
<evidence type="ECO:0000256" key="1">
    <source>
        <dbReference type="SAM" id="Phobius"/>
    </source>
</evidence>
<evidence type="ECO:0000259" key="4">
    <source>
        <dbReference type="Pfam" id="PF21548"/>
    </source>
</evidence>
<accession>A0A151P8T4</accession>
<dbReference type="Pfam" id="PF22831">
    <property type="entry name" value="CATSPERB_Ig-like"/>
    <property type="match status" value="1"/>
</dbReference>
<keyword evidence="1" id="KW-1133">Transmembrane helix</keyword>
<protein>
    <submittedName>
        <fullName evidence="7">Cation channel sperm-associated protein subunit beta isoform C</fullName>
    </submittedName>
</protein>
<dbReference type="GO" id="GO:0005929">
    <property type="term" value="C:cilium"/>
    <property type="evidence" value="ECO:0007669"/>
    <property type="project" value="TreeGrafter"/>
</dbReference>
<reference evidence="7 8" key="1">
    <citation type="journal article" date="2012" name="Genome Biol.">
        <title>Sequencing three crocodilian genomes to illuminate the evolution of archosaurs and amniotes.</title>
        <authorList>
            <person name="St John J.A."/>
            <person name="Braun E.L."/>
            <person name="Isberg S.R."/>
            <person name="Miles L.G."/>
            <person name="Chong A.Y."/>
            <person name="Gongora J."/>
            <person name="Dalzell P."/>
            <person name="Moran C."/>
            <person name="Bed'hom B."/>
            <person name="Abzhanov A."/>
            <person name="Burgess S.C."/>
            <person name="Cooksey A.M."/>
            <person name="Castoe T.A."/>
            <person name="Crawford N.G."/>
            <person name="Densmore L.D."/>
            <person name="Drew J.C."/>
            <person name="Edwards S.V."/>
            <person name="Faircloth B.C."/>
            <person name="Fujita M.K."/>
            <person name="Greenwold M.J."/>
            <person name="Hoffmann F.G."/>
            <person name="Howard J.M."/>
            <person name="Iguchi T."/>
            <person name="Janes D.E."/>
            <person name="Khan S.Y."/>
            <person name="Kohno S."/>
            <person name="de Koning A.J."/>
            <person name="Lance S.L."/>
            <person name="McCarthy F.M."/>
            <person name="McCormack J.E."/>
            <person name="Merchant M.E."/>
            <person name="Peterson D.G."/>
            <person name="Pollock D.D."/>
            <person name="Pourmand N."/>
            <person name="Raney B.J."/>
            <person name="Roessler K.A."/>
            <person name="Sanford J.R."/>
            <person name="Sawyer R.H."/>
            <person name="Schmidt C.J."/>
            <person name="Triplett E.W."/>
            <person name="Tuberville T.D."/>
            <person name="Venegas-Anaya M."/>
            <person name="Howard J.T."/>
            <person name="Jarvis E.D."/>
            <person name="Guillette L.J.Jr."/>
            <person name="Glenn T.C."/>
            <person name="Green R.E."/>
            <person name="Ray D.A."/>
        </authorList>
    </citation>
    <scope>NUCLEOTIDE SEQUENCE [LARGE SCALE GENOMIC DNA]</scope>
    <source>
        <strain evidence="7">KSC_2009_1</strain>
    </source>
</reference>
<dbReference type="Pfam" id="PF21548">
    <property type="entry name" value="CATSPERB_2nd"/>
    <property type="match status" value="2"/>
</dbReference>
<evidence type="ECO:0000259" key="6">
    <source>
        <dbReference type="Pfam" id="PF22831"/>
    </source>
</evidence>
<feature type="domain" description="CATSPERB Ig-like" evidence="6">
    <location>
        <begin position="766"/>
        <end position="869"/>
    </location>
</feature>
<dbReference type="PANTHER" id="PTHR14705:SF0">
    <property type="entry name" value="CATION CHANNEL SPERM-ASSOCIATED AUXILIARY SUBUNIT BETA"/>
    <property type="match status" value="1"/>
</dbReference>
<keyword evidence="1" id="KW-0812">Transmembrane</keyword>
<sequence length="1158" mass="132559">MCQSIFSFSCENSFSAFYACKTAFIITVLLKKQINLLAFYIVVGTILKMPNLSVEATHSVKEQKNSSFFCYNEPPDEALKPNVIKLYLTEQNLKISCYVYDVNLEDTLENRRRLLLLYTSAGLTPSIQIFNSTYSKVFYFKMKLEENQTTWTIDIPRQNITYNTEPLLQWQLGEPVSPDEISSLIPYVRGIKLSKRTCANDVALLALVCNGTVEGIYLGITDSGFTFRDTKWYNLTDRLCSLMDDDCVGLSLVNILLTNNNLIILTTLGLFISQDLRYPTGSPLKFTKPRFCGFEWDDYFSADTWYNVQCLANQGSYEVDYISLSFKQDKTLSQVSTCFYSYDPFKEWYSCLPYRTQDTKKFSGRVVAFLIDYQQDTAVALITIQNKAKVSVYKITDHKLHTRTKFPSFWFPDTKFFPTGMFFHPNSHFLYVYGNQALYVWAVKVHHAHPPAAYPDVTWRWHLVVWFSDDGGNTFVLLLNLKNEIVVKINTCVYSQSITFVTNKGSIFYTKAGFERYAKLTTSQHSVFTLYFDHLGALHLIVLNESDPDCVDIDQLDFISLLQETDLGFDNPLVLQYVTEEQVIFFQHIALNNSSSDRPEPRFTHVHKDQILIQGSVGSGVIVNIFQHDHHPYYLSSIILDILKKFHIESEIDSPCAVNVLTIFKESDSSSVRLHISKSEEGKNFSISKIFMQSDIEKSVVIPGYSSFLIIEIKDDLNALAHPTMPDKVPFNKSFQPYTWFLYDFGTKNERQWKIKVDDCRYWIQEVSELPKNAIKYMDLGEVNTFTFRVTPVDTGFPVFHIPLMKVVVGNPSLVEVETKEYWDDTDSYIIEFSVISKFYKQGKSSVAVILTRASLICDISTFVITLKTACSYGKSMHYIPPVTISSANWLHGDPKDDHGFKLLTQLPVNYRPPSVLGIAVPLTDNFYNADPSKPRMRDYFEKSKTSGTYKKCANKSSRAKCNCTDNEKLSFSVAFSDCKEKAFRMKYPVRKLPIYFIIKSKRGYKDLTSPYFVTITEVNQRTNWEVAGTNATPSMLKMRAYLKGKLNATLYNPDALTLNIYGSELFHFRVSVIPGVSFCNLFDEFQIYVDDAPLAFPGQYLTISLTAVLIGGIIFVTFMVQVYDVNIWKKIKSRSWRKNKIGASETRTTDTDNSASS</sequence>
<feature type="domain" description="CATSPERB head" evidence="5">
    <location>
        <begin position="573"/>
        <end position="756"/>
    </location>
</feature>
<dbReference type="InterPro" id="IPR048786">
    <property type="entry name" value="CATSPERB_N"/>
</dbReference>
<feature type="domain" description="Cation channel sperm-associated auxiliary subunit beta 2nd" evidence="4">
    <location>
        <begin position="178"/>
        <end position="437"/>
    </location>
</feature>
<keyword evidence="1" id="KW-0472">Membrane</keyword>
<dbReference type="InterPro" id="IPR048789">
    <property type="entry name" value="CATSPERB_C"/>
</dbReference>
<feature type="domain" description="Cation channel sperm-associated protein subunit beta C-terminal" evidence="2">
    <location>
        <begin position="871"/>
        <end position="1129"/>
    </location>
</feature>
<dbReference type="InterPro" id="IPR028748">
    <property type="entry name" value="CATSPERB"/>
</dbReference>
<comment type="caution">
    <text evidence="7">The sequence shown here is derived from an EMBL/GenBank/DDBJ whole genome shotgun (WGS) entry which is preliminary data.</text>
</comment>
<evidence type="ECO:0000313" key="7">
    <source>
        <dbReference type="EMBL" id="KYO45507.1"/>
    </source>
</evidence>
<dbReference type="GO" id="GO:0036128">
    <property type="term" value="C:CatSper complex"/>
    <property type="evidence" value="ECO:0007669"/>
    <property type="project" value="InterPro"/>
</dbReference>
<name>A0A151P8T4_ALLMI</name>
<gene>
    <name evidence="7" type="primary">CATSPERB-1</name>
    <name evidence="7" type="ORF">Y1Q_0015161</name>
</gene>
<dbReference type="Pfam" id="PF22830">
    <property type="entry name" value="CATSPERB_head"/>
    <property type="match status" value="1"/>
</dbReference>
<feature type="domain" description="Cation channel sperm-associated auxiliary subunit beta 2nd" evidence="4">
    <location>
        <begin position="464"/>
        <end position="541"/>
    </location>
</feature>
<proteinExistence type="predicted"/>